<organism evidence="9 10">
    <name type="scientific">Alcaligenes xylosoxydans xylosoxydans</name>
    <name type="common">Achromobacter xylosoxidans</name>
    <dbReference type="NCBI Taxonomy" id="85698"/>
    <lineage>
        <taxon>Bacteria</taxon>
        <taxon>Pseudomonadati</taxon>
        <taxon>Pseudomonadota</taxon>
        <taxon>Betaproteobacteria</taxon>
        <taxon>Burkholderiales</taxon>
        <taxon>Alcaligenaceae</taxon>
        <taxon>Achromobacter</taxon>
    </lineage>
</organism>
<feature type="domain" description="ABC transporter" evidence="8">
    <location>
        <begin position="22"/>
        <end position="236"/>
    </location>
</feature>
<keyword evidence="7" id="KW-0472">Membrane</keyword>
<dbReference type="InterPro" id="IPR027417">
    <property type="entry name" value="P-loop_NTPase"/>
</dbReference>
<dbReference type="GO" id="GO:0005524">
    <property type="term" value="F:ATP binding"/>
    <property type="evidence" value="ECO:0007669"/>
    <property type="project" value="UniProtKB-KW"/>
</dbReference>
<dbReference type="PROSITE" id="PS50893">
    <property type="entry name" value="ABC_TRANSPORTER_2"/>
    <property type="match status" value="1"/>
</dbReference>
<dbReference type="SUPFAM" id="SSF52540">
    <property type="entry name" value="P-loop containing nucleoside triphosphate hydrolases"/>
    <property type="match status" value="1"/>
</dbReference>
<dbReference type="AlphaFoldDB" id="A0A0X8P5F0"/>
<dbReference type="SMART" id="SM00382">
    <property type="entry name" value="AAA"/>
    <property type="match status" value="1"/>
</dbReference>
<dbReference type="NCBIfam" id="TIGR01189">
    <property type="entry name" value="ccmA"/>
    <property type="match status" value="1"/>
</dbReference>
<dbReference type="Pfam" id="PF00005">
    <property type="entry name" value="ABC_tran"/>
    <property type="match status" value="1"/>
</dbReference>
<evidence type="ECO:0000313" key="9">
    <source>
        <dbReference type="EMBL" id="AMG40187.2"/>
    </source>
</evidence>
<keyword evidence="6" id="KW-1278">Translocase</keyword>
<dbReference type="InterPro" id="IPR005895">
    <property type="entry name" value="ABC_transptr_haem_export_CcmA"/>
</dbReference>
<dbReference type="EMBL" id="CP014060">
    <property type="protein sequence ID" value="AMG40187.2"/>
    <property type="molecule type" value="Genomic_DNA"/>
</dbReference>
<dbReference type="Proteomes" id="UP000060602">
    <property type="component" value="Chromosome"/>
</dbReference>
<dbReference type="InterPro" id="IPR003439">
    <property type="entry name" value="ABC_transporter-like_ATP-bd"/>
</dbReference>
<gene>
    <name evidence="9" type="primary">ccmA</name>
    <name evidence="9" type="ORF">AL504_07445</name>
</gene>
<keyword evidence="1" id="KW-0813">Transport</keyword>
<dbReference type="Gene3D" id="3.40.50.300">
    <property type="entry name" value="P-loop containing nucleotide triphosphate hydrolases"/>
    <property type="match status" value="1"/>
</dbReference>
<evidence type="ECO:0000313" key="10">
    <source>
        <dbReference type="Proteomes" id="UP000060602"/>
    </source>
</evidence>
<dbReference type="PANTHER" id="PTHR43499">
    <property type="entry name" value="ABC TRANSPORTER I FAMILY MEMBER 1"/>
    <property type="match status" value="1"/>
</dbReference>
<dbReference type="GO" id="GO:0022857">
    <property type="term" value="F:transmembrane transporter activity"/>
    <property type="evidence" value="ECO:0007669"/>
    <property type="project" value="InterPro"/>
</dbReference>
<name>A0A0X8P5F0_ALCXX</name>
<evidence type="ECO:0000259" key="8">
    <source>
        <dbReference type="PROSITE" id="PS50893"/>
    </source>
</evidence>
<evidence type="ECO:0000256" key="3">
    <source>
        <dbReference type="ARBA" id="ARBA00022741"/>
    </source>
</evidence>
<dbReference type="PANTHER" id="PTHR43499:SF1">
    <property type="entry name" value="ABC TRANSPORTER I FAMILY MEMBER 1"/>
    <property type="match status" value="1"/>
</dbReference>
<evidence type="ECO:0000256" key="6">
    <source>
        <dbReference type="ARBA" id="ARBA00022967"/>
    </source>
</evidence>
<dbReference type="RefSeq" id="WP_081105021.1">
    <property type="nucleotide sequence ID" value="NZ_CP014060.2"/>
</dbReference>
<keyword evidence="5 9" id="KW-0067">ATP-binding</keyword>
<keyword evidence="4" id="KW-0201">Cytochrome c-type biogenesis</keyword>
<proteinExistence type="predicted"/>
<dbReference type="GO" id="GO:0016887">
    <property type="term" value="F:ATP hydrolysis activity"/>
    <property type="evidence" value="ECO:0007669"/>
    <property type="project" value="InterPro"/>
</dbReference>
<protein>
    <submittedName>
        <fullName evidence="9">Heme ABC exporter ATP-binding protein CcmA</fullName>
    </submittedName>
</protein>
<accession>A0A0X8P5F0</accession>
<keyword evidence="3" id="KW-0547">Nucleotide-binding</keyword>
<dbReference type="GO" id="GO:0017004">
    <property type="term" value="P:cytochrome complex assembly"/>
    <property type="evidence" value="ECO:0007669"/>
    <property type="project" value="UniProtKB-KW"/>
</dbReference>
<evidence type="ECO:0000256" key="7">
    <source>
        <dbReference type="ARBA" id="ARBA00023136"/>
    </source>
</evidence>
<evidence type="ECO:0000256" key="4">
    <source>
        <dbReference type="ARBA" id="ARBA00022748"/>
    </source>
</evidence>
<reference evidence="10" key="1">
    <citation type="submission" date="2015-12" db="EMBL/GenBank/DDBJ databases">
        <title>FDA dAtabase for Regulatory Grade micrObial Sequences (FDA-ARGOS): Supporting development and validation of Infectious Disease Dx tests.</title>
        <authorList>
            <person name="Case J."/>
            <person name="Tallon L."/>
            <person name="Sadzewicz L."/>
            <person name="Sengamalay N."/>
            <person name="Ott S."/>
            <person name="Godinez A."/>
            <person name="Nagaraj S."/>
            <person name="Nadendla S."/>
            <person name="Sichtig H."/>
        </authorList>
    </citation>
    <scope>NUCLEOTIDE SEQUENCE [LARGE SCALE GENOMIC DNA]</scope>
    <source>
        <strain evidence="10">FDAARGOS_147</strain>
    </source>
</reference>
<sequence length="238" mass="24114">MRPVEPPFAALAGGGADMADAAPDAGLRAVGLVGRRGAAAPIDLALAPGQLLRVRGANGSGKTSLLRMLAGLLRPLAGSVQWRGRDIRRDPASYYARMAFLSHGNGLCGELSAADNLRYALAIAGAPAVDAGPALRAWRLEACAEQPAARLSQGQGRRLALAATVLAGKPLWLLDEPDAGLDAASLDLLDQALAAHLAGGGLAVVASHRPPGLALAETQTLDMDDYADAGNAVAVGAP</sequence>
<evidence type="ECO:0000256" key="5">
    <source>
        <dbReference type="ARBA" id="ARBA00022840"/>
    </source>
</evidence>
<keyword evidence="2" id="KW-1003">Cell membrane</keyword>
<dbReference type="InterPro" id="IPR003593">
    <property type="entry name" value="AAA+_ATPase"/>
</dbReference>
<evidence type="ECO:0000256" key="1">
    <source>
        <dbReference type="ARBA" id="ARBA00022448"/>
    </source>
</evidence>
<evidence type="ECO:0000256" key="2">
    <source>
        <dbReference type="ARBA" id="ARBA00022475"/>
    </source>
</evidence>